<organism evidence="1 2">
    <name type="scientific">Lederbergia galactosidilytica</name>
    <dbReference type="NCBI Taxonomy" id="217031"/>
    <lineage>
        <taxon>Bacteria</taxon>
        <taxon>Bacillati</taxon>
        <taxon>Bacillota</taxon>
        <taxon>Bacilli</taxon>
        <taxon>Bacillales</taxon>
        <taxon>Bacillaceae</taxon>
        <taxon>Lederbergia</taxon>
    </lineage>
</organism>
<name>A0A0Q9XWY6_9BACI</name>
<comment type="caution">
    <text evidence="1">The sequence shown here is derived from an EMBL/GenBank/DDBJ whole genome shotgun (WGS) entry which is preliminary data.</text>
</comment>
<accession>A0A0Q9XWY6</accession>
<dbReference type="Proteomes" id="UP000053881">
    <property type="component" value="Unassembled WGS sequence"/>
</dbReference>
<dbReference type="AlphaFoldDB" id="A0A0Q9XWY6"/>
<sequence length="152" mass="17949">MNIVWHYLDKRAATIDVIKDYNSMKHIIDNTDDDIAILHDGMMSPSAPVNDGMPSVHNPKANENRIAYSIDKIDVLKERLRQAVEYMNWFQPAWDELTEDEQFVLYEFYMVENQRRTDAVHTICDYFKIERSSAYNKKNRALDRLTLLLYGK</sequence>
<proteinExistence type="predicted"/>
<gene>
    <name evidence="1" type="ORF">ACA29_16225</name>
</gene>
<dbReference type="PATRIC" id="fig|217031.4.peg.5504"/>
<evidence type="ECO:0000313" key="1">
    <source>
        <dbReference type="EMBL" id="KRG11673.1"/>
    </source>
</evidence>
<dbReference type="EMBL" id="LGPB01000117">
    <property type="protein sequence ID" value="KRG11673.1"/>
    <property type="molecule type" value="Genomic_DNA"/>
</dbReference>
<evidence type="ECO:0000313" key="2">
    <source>
        <dbReference type="Proteomes" id="UP000053881"/>
    </source>
</evidence>
<reference evidence="1 2" key="1">
    <citation type="submission" date="2015-06" db="EMBL/GenBank/DDBJ databases">
        <title>Genome sequencing project of Bacillus galactosidilyticus PL133.</title>
        <authorList>
            <person name="Gaiero J."/>
            <person name="Nicol R."/>
            <person name="Habash M."/>
        </authorList>
    </citation>
    <scope>NUCLEOTIDE SEQUENCE [LARGE SCALE GENOMIC DNA]</scope>
    <source>
        <strain evidence="1 2">PL133</strain>
    </source>
</reference>
<protein>
    <submittedName>
        <fullName evidence="1">Phage-associated protein</fullName>
    </submittedName>
</protein>